<protein>
    <submittedName>
        <fullName evidence="4">Cinnamoyl-CoA reductase</fullName>
    </submittedName>
</protein>
<evidence type="ECO:0000313" key="4">
    <source>
        <dbReference type="EMBL" id="KAK8008233.1"/>
    </source>
</evidence>
<dbReference type="PANTHER" id="PTHR10366">
    <property type="entry name" value="NAD DEPENDENT EPIMERASE/DEHYDRATASE"/>
    <property type="match status" value="1"/>
</dbReference>
<comment type="similarity">
    <text evidence="2">Belongs to the NAD(P)-dependent epimerase/dehydratase family. Dihydroflavonol-4-reductase subfamily.</text>
</comment>
<proteinExistence type="inferred from homology"/>
<accession>A0ABR1RCC7</accession>
<dbReference type="InterPro" id="IPR001509">
    <property type="entry name" value="Epimerase_deHydtase"/>
</dbReference>
<reference evidence="4 5" key="1">
    <citation type="submission" date="2023-01" db="EMBL/GenBank/DDBJ databases">
        <title>Analysis of 21 Apiospora genomes using comparative genomics revels a genus with tremendous synthesis potential of carbohydrate active enzymes and secondary metabolites.</title>
        <authorList>
            <person name="Sorensen T."/>
        </authorList>
    </citation>
    <scope>NUCLEOTIDE SEQUENCE [LARGE SCALE GENOMIC DNA]</scope>
    <source>
        <strain evidence="4 5">CBS 20057</strain>
    </source>
</reference>
<dbReference type="EMBL" id="JAQQWI010000016">
    <property type="protein sequence ID" value="KAK8008233.1"/>
    <property type="molecule type" value="Genomic_DNA"/>
</dbReference>
<feature type="domain" description="NAD-dependent epimerase/dehydratase" evidence="3">
    <location>
        <begin position="7"/>
        <end position="253"/>
    </location>
</feature>
<keyword evidence="1" id="KW-0560">Oxidoreductase</keyword>
<organism evidence="4 5">
    <name type="scientific">Apiospora marii</name>
    <dbReference type="NCBI Taxonomy" id="335849"/>
    <lineage>
        <taxon>Eukaryota</taxon>
        <taxon>Fungi</taxon>
        <taxon>Dikarya</taxon>
        <taxon>Ascomycota</taxon>
        <taxon>Pezizomycotina</taxon>
        <taxon>Sordariomycetes</taxon>
        <taxon>Xylariomycetidae</taxon>
        <taxon>Amphisphaeriales</taxon>
        <taxon>Apiosporaceae</taxon>
        <taxon>Apiospora</taxon>
    </lineage>
</organism>
<evidence type="ECO:0000313" key="5">
    <source>
        <dbReference type="Proteomes" id="UP001396898"/>
    </source>
</evidence>
<dbReference type="Gene3D" id="3.40.50.720">
    <property type="entry name" value="NAD(P)-binding Rossmann-like Domain"/>
    <property type="match status" value="1"/>
</dbReference>
<dbReference type="Pfam" id="PF01370">
    <property type="entry name" value="Epimerase"/>
    <property type="match status" value="1"/>
</dbReference>
<dbReference type="SUPFAM" id="SSF51735">
    <property type="entry name" value="NAD(P)-binding Rossmann-fold domains"/>
    <property type="match status" value="1"/>
</dbReference>
<evidence type="ECO:0000256" key="1">
    <source>
        <dbReference type="ARBA" id="ARBA00023002"/>
    </source>
</evidence>
<sequence length="380" mass="41176">MTSPDLLITGITGFIGFKVLLGALDGGYSVRAAAHSQEKGKFLLSHPKIQALDVVPDRFSVVEVPDICREGAYDDAVQGVRYIIHSALPLPLLLLDPQTGIYEPNIRSVRTMLQPALQAPSLKCLVITSSVVGNTTYLPGSTQEEITAESRVPDTPGPFDFMGSAYGAGKVASLNSINRSIRDERPPIAVVKILPSLVLGRDERALGVEDLWAVTNHFLLDLIITGKSAPWPMPLGVADVSDVAKVHLMALKEAGGGGEGASFPEDVGVTTANFFNDAWDVVQKHFPKAVTDGVFRRGDQPTVAFNWNARQMEVDLSFSFRAYEDIVLDVAGQYLELTGKEKAQLGSTGCRSVLNCVPRFRRCQDWPSYRGLVKGLPPNT</sequence>
<dbReference type="PANTHER" id="PTHR10366:SF564">
    <property type="entry name" value="STEROL-4-ALPHA-CARBOXYLATE 3-DEHYDROGENASE, DECARBOXYLATING"/>
    <property type="match status" value="1"/>
</dbReference>
<dbReference type="InterPro" id="IPR036291">
    <property type="entry name" value="NAD(P)-bd_dom_sf"/>
</dbReference>
<dbReference type="InterPro" id="IPR050425">
    <property type="entry name" value="NAD(P)_dehydrat-like"/>
</dbReference>
<evidence type="ECO:0000256" key="2">
    <source>
        <dbReference type="ARBA" id="ARBA00023445"/>
    </source>
</evidence>
<keyword evidence="5" id="KW-1185">Reference proteome</keyword>
<dbReference type="Proteomes" id="UP001396898">
    <property type="component" value="Unassembled WGS sequence"/>
</dbReference>
<evidence type="ECO:0000259" key="3">
    <source>
        <dbReference type="Pfam" id="PF01370"/>
    </source>
</evidence>
<comment type="caution">
    <text evidence="4">The sequence shown here is derived from an EMBL/GenBank/DDBJ whole genome shotgun (WGS) entry which is preliminary data.</text>
</comment>
<gene>
    <name evidence="4" type="ORF">PG991_010784</name>
</gene>
<name>A0ABR1RCC7_9PEZI</name>